<accession>A0A2T3G6Z9</accession>
<evidence type="ECO:0000256" key="2">
    <source>
        <dbReference type="ARBA" id="ARBA00007118"/>
    </source>
</evidence>
<feature type="domain" description="Nitroreductase" evidence="6">
    <location>
        <begin position="8"/>
        <end position="121"/>
    </location>
</feature>
<proteinExistence type="inferred from homology"/>
<protein>
    <submittedName>
        <fullName evidence="7">Diguanylate cyclase</fullName>
    </submittedName>
</protein>
<keyword evidence="5" id="KW-0560">Oxidoreductase</keyword>
<dbReference type="InterPro" id="IPR000415">
    <property type="entry name" value="Nitroreductase-like"/>
</dbReference>
<dbReference type="PANTHER" id="PTHR43673:SF2">
    <property type="entry name" value="NITROREDUCTASE"/>
    <property type="match status" value="1"/>
</dbReference>
<keyword evidence="8" id="KW-1185">Reference proteome</keyword>
<evidence type="ECO:0000256" key="5">
    <source>
        <dbReference type="ARBA" id="ARBA00023002"/>
    </source>
</evidence>
<reference evidence="7 8" key="1">
    <citation type="journal article" date="2019" name="Int. J. Syst. Evol. Microbiol.">
        <title>Faecalibacillus intestinalis gen. nov., sp. nov. and Faecalibacillus faecis sp. nov., isolated from human faeces.</title>
        <authorList>
            <person name="Seo B."/>
            <person name="Jeon K."/>
            <person name="Baek I."/>
            <person name="Lee Y.M."/>
            <person name="Baek K."/>
            <person name="Ko G."/>
        </authorList>
    </citation>
    <scope>NUCLEOTIDE SEQUENCE [LARGE SCALE GENOMIC DNA]</scope>
    <source>
        <strain evidence="7 8">SNUG30099</strain>
    </source>
</reference>
<comment type="similarity">
    <text evidence="2">Belongs to the nitroreductase family.</text>
</comment>
<gene>
    <name evidence="7" type="ORF">C7U54_01050</name>
</gene>
<comment type="cofactor">
    <cofactor evidence="1">
        <name>FMN</name>
        <dbReference type="ChEBI" id="CHEBI:58210"/>
    </cofactor>
</comment>
<keyword evidence="4" id="KW-0288">FMN</keyword>
<organism evidence="7 8">
    <name type="scientific">Faecalibacillus intestinalis</name>
    <dbReference type="NCBI Taxonomy" id="1982626"/>
    <lineage>
        <taxon>Bacteria</taxon>
        <taxon>Bacillati</taxon>
        <taxon>Bacillota</taxon>
        <taxon>Erysipelotrichia</taxon>
        <taxon>Erysipelotrichales</taxon>
        <taxon>Coprobacillaceae</taxon>
        <taxon>Faecalibacillus</taxon>
    </lineage>
</organism>
<evidence type="ECO:0000256" key="1">
    <source>
        <dbReference type="ARBA" id="ARBA00001917"/>
    </source>
</evidence>
<dbReference type="PANTHER" id="PTHR43673">
    <property type="entry name" value="NAD(P)H NITROREDUCTASE YDGI-RELATED"/>
    <property type="match status" value="1"/>
</dbReference>
<dbReference type="GO" id="GO:0016491">
    <property type="term" value="F:oxidoreductase activity"/>
    <property type="evidence" value="ECO:0007669"/>
    <property type="project" value="UniProtKB-KW"/>
</dbReference>
<keyword evidence="3" id="KW-0285">Flavoprotein</keyword>
<dbReference type="Pfam" id="PF00881">
    <property type="entry name" value="Nitroreductase"/>
    <property type="match status" value="1"/>
</dbReference>
<evidence type="ECO:0000259" key="6">
    <source>
        <dbReference type="Pfam" id="PF00881"/>
    </source>
</evidence>
<dbReference type="SUPFAM" id="SSF55469">
    <property type="entry name" value="FMN-dependent nitroreductase-like"/>
    <property type="match status" value="1"/>
</dbReference>
<comment type="caution">
    <text evidence="7">The sequence shown here is derived from an EMBL/GenBank/DDBJ whole genome shotgun (WGS) entry which is preliminary data.</text>
</comment>
<evidence type="ECO:0000313" key="7">
    <source>
        <dbReference type="EMBL" id="PST43327.1"/>
    </source>
</evidence>
<sequence length="169" mass="19026">MDAIEALTTRRSCRSFKQEQIKDEELKTILDCGLNAPSGKNKQSSKIVVVQNQEEIKELSKLNAIIFGKDVDPFYGAPTVCFIFVPKDESNGIKDGSLVIGAMQTGAYALNIGSCWINRCKEMFELEKGQEYLRKWHLEDYVGIGCCILGYVEKTLPEKKILENRIIQG</sequence>
<dbReference type="AlphaFoldDB" id="A0A2T3G6Z9"/>
<dbReference type="InterPro" id="IPR029479">
    <property type="entry name" value="Nitroreductase"/>
</dbReference>
<dbReference type="Proteomes" id="UP000240974">
    <property type="component" value="Unassembled WGS sequence"/>
</dbReference>
<dbReference type="RefSeq" id="WP_107028979.1">
    <property type="nucleotide sequence ID" value="NZ_PYLQ01000001.1"/>
</dbReference>
<dbReference type="Gene3D" id="3.40.109.10">
    <property type="entry name" value="NADH Oxidase"/>
    <property type="match status" value="1"/>
</dbReference>
<name>A0A2T3G6Z9_9FIRM</name>
<evidence type="ECO:0000256" key="4">
    <source>
        <dbReference type="ARBA" id="ARBA00022643"/>
    </source>
</evidence>
<evidence type="ECO:0000256" key="3">
    <source>
        <dbReference type="ARBA" id="ARBA00022630"/>
    </source>
</evidence>
<evidence type="ECO:0000313" key="8">
    <source>
        <dbReference type="Proteomes" id="UP000240974"/>
    </source>
</evidence>
<dbReference type="EMBL" id="PYLQ01000001">
    <property type="protein sequence ID" value="PST43327.1"/>
    <property type="molecule type" value="Genomic_DNA"/>
</dbReference>